<dbReference type="InterPro" id="IPR050834">
    <property type="entry name" value="Glycosyltransf_2"/>
</dbReference>
<dbReference type="EMBL" id="JAZDQP010000004">
    <property type="protein sequence ID" value="MEE1866343.1"/>
    <property type="molecule type" value="Genomic_DNA"/>
</dbReference>
<dbReference type="PANTHER" id="PTHR43685:SF11">
    <property type="entry name" value="GLYCOSYLTRANSFERASE TAGX-RELATED"/>
    <property type="match status" value="1"/>
</dbReference>
<dbReference type="AlphaFoldDB" id="A0AB35WQY6"/>
<dbReference type="Proteomes" id="UP001307839">
    <property type="component" value="Unassembled WGS sequence"/>
</dbReference>
<dbReference type="EC" id="2.4.-.-" evidence="3"/>
<evidence type="ECO:0000256" key="1">
    <source>
        <dbReference type="ARBA" id="ARBA00022519"/>
    </source>
</evidence>
<dbReference type="Pfam" id="PF00535">
    <property type="entry name" value="Glycos_transf_2"/>
    <property type="match status" value="1"/>
</dbReference>
<protein>
    <submittedName>
        <fullName evidence="3">Glycosyltransferase</fullName>
        <ecNumber evidence="3">2.4.-.-</ecNumber>
    </submittedName>
</protein>
<keyword evidence="3" id="KW-0808">Transferase</keyword>
<keyword evidence="1" id="KW-0472">Membrane</keyword>
<dbReference type="InterPro" id="IPR001173">
    <property type="entry name" value="Glyco_trans_2-like"/>
</dbReference>
<dbReference type="SUPFAM" id="SSF53448">
    <property type="entry name" value="Nucleotide-diphospho-sugar transferases"/>
    <property type="match status" value="1"/>
</dbReference>
<dbReference type="GO" id="GO:0016757">
    <property type="term" value="F:glycosyltransferase activity"/>
    <property type="evidence" value="ECO:0007669"/>
    <property type="project" value="UniProtKB-KW"/>
</dbReference>
<dbReference type="PANTHER" id="PTHR43685">
    <property type="entry name" value="GLYCOSYLTRANSFERASE"/>
    <property type="match status" value="1"/>
</dbReference>
<dbReference type="InterPro" id="IPR029044">
    <property type="entry name" value="Nucleotide-diphossugar_trans"/>
</dbReference>
<sequence length="306" mass="35176">MSAQRHDATDSPLVTVIIASYNHARYIETCINSVINQTYKNIELLVIDDGSKDDSQAILQRLQAQHGFDLKLQANQGLARTLNDAIERARGELIVPFGSDDIMFPHRIATQVEYMRGKPEVGICSANIETIDQDGKVMGPREQRKRNLPFRRLDFDDLFLDRKPGPMAATLMLRREALDKVGGFNANIRLEDVYIELAITRAGYFIDVLGEVLAQYRDHPSNTFKNGRFMVDNVLRTYEVFCDHPRYEWVCMNFRNSMLLKYANRDKALAREILAEIPVKFWNKKTFRGMWRLISSAKMRGHASSK</sequence>
<dbReference type="RefSeq" id="WP_136474194.1">
    <property type="nucleotide sequence ID" value="NZ_JAZDCU010000005.1"/>
</dbReference>
<evidence type="ECO:0000259" key="2">
    <source>
        <dbReference type="Pfam" id="PF00535"/>
    </source>
</evidence>
<comment type="caution">
    <text evidence="3">The sequence shown here is derived from an EMBL/GenBank/DDBJ whole genome shotgun (WGS) entry which is preliminary data.</text>
</comment>
<evidence type="ECO:0000313" key="4">
    <source>
        <dbReference type="Proteomes" id="UP001307839"/>
    </source>
</evidence>
<evidence type="ECO:0000313" key="3">
    <source>
        <dbReference type="EMBL" id="MEE1866343.1"/>
    </source>
</evidence>
<proteinExistence type="predicted"/>
<organism evidence="3 4">
    <name type="scientific">Pseudomonas auratipiscis</name>
    <dbReference type="NCBI Taxonomy" id="3115853"/>
    <lineage>
        <taxon>Bacteria</taxon>
        <taxon>Pseudomonadati</taxon>
        <taxon>Pseudomonadota</taxon>
        <taxon>Gammaproteobacteria</taxon>
        <taxon>Pseudomonadales</taxon>
        <taxon>Pseudomonadaceae</taxon>
        <taxon>Pseudomonas</taxon>
    </lineage>
</organism>
<name>A0AB35WQY6_9PSED</name>
<reference evidence="3 4" key="1">
    <citation type="submission" date="2024-01" db="EMBL/GenBank/DDBJ databases">
        <title>Unpublished Manusciprt.</title>
        <authorList>
            <person name="Duman M."/>
            <person name="Valdes E.G."/>
            <person name="Ajmi N."/>
            <person name="Altun S."/>
            <person name="Saticioglu I.B."/>
        </authorList>
    </citation>
    <scope>NUCLEOTIDE SEQUENCE [LARGE SCALE GENOMIC DNA]</scope>
    <source>
        <strain evidence="3 4">120P</strain>
    </source>
</reference>
<keyword evidence="4" id="KW-1185">Reference proteome</keyword>
<dbReference type="Gene3D" id="3.90.550.10">
    <property type="entry name" value="Spore Coat Polysaccharide Biosynthesis Protein SpsA, Chain A"/>
    <property type="match status" value="1"/>
</dbReference>
<keyword evidence="1" id="KW-1003">Cell membrane</keyword>
<feature type="domain" description="Glycosyltransferase 2-like" evidence="2">
    <location>
        <begin position="15"/>
        <end position="181"/>
    </location>
</feature>
<accession>A0AB35WQY6</accession>
<keyword evidence="3" id="KW-0328">Glycosyltransferase</keyword>
<keyword evidence="1" id="KW-0997">Cell inner membrane</keyword>
<gene>
    <name evidence="3" type="ORF">V0R53_08020</name>
</gene>